<organism evidence="3">
    <name type="scientific">Nippostrongylus brasiliensis</name>
    <name type="common">Rat hookworm</name>
    <dbReference type="NCBI Taxonomy" id="27835"/>
    <lineage>
        <taxon>Eukaryota</taxon>
        <taxon>Metazoa</taxon>
        <taxon>Ecdysozoa</taxon>
        <taxon>Nematoda</taxon>
        <taxon>Chromadorea</taxon>
        <taxon>Rhabditida</taxon>
        <taxon>Rhabditina</taxon>
        <taxon>Rhabditomorpha</taxon>
        <taxon>Strongyloidea</taxon>
        <taxon>Heligmosomidae</taxon>
        <taxon>Nippostrongylus</taxon>
    </lineage>
</organism>
<proteinExistence type="predicted"/>
<dbReference type="WBParaSite" id="NBR_0001879201-mRNA-1">
    <property type="protein sequence ID" value="NBR_0001879201-mRNA-1"/>
    <property type="gene ID" value="NBR_0001879201"/>
</dbReference>
<dbReference type="Proteomes" id="UP000271162">
    <property type="component" value="Unassembled WGS sequence"/>
</dbReference>
<dbReference type="AlphaFoldDB" id="A0A0N4YNI0"/>
<evidence type="ECO:0000313" key="3">
    <source>
        <dbReference type="WBParaSite" id="NBR_0001879201-mRNA-1"/>
    </source>
</evidence>
<dbReference type="EMBL" id="UYSL01023670">
    <property type="protein sequence ID" value="VDL82518.1"/>
    <property type="molecule type" value="Genomic_DNA"/>
</dbReference>
<keyword evidence="2" id="KW-1185">Reference proteome</keyword>
<accession>A0A0N4YNI0</accession>
<evidence type="ECO:0000313" key="1">
    <source>
        <dbReference type="EMBL" id="VDL82518.1"/>
    </source>
</evidence>
<reference evidence="3" key="1">
    <citation type="submission" date="2017-02" db="UniProtKB">
        <authorList>
            <consortium name="WormBaseParasite"/>
        </authorList>
    </citation>
    <scope>IDENTIFICATION</scope>
</reference>
<name>A0A0N4YNI0_NIPBR</name>
<reference evidence="1 2" key="2">
    <citation type="submission" date="2018-11" db="EMBL/GenBank/DDBJ databases">
        <authorList>
            <consortium name="Pathogen Informatics"/>
        </authorList>
    </citation>
    <scope>NUCLEOTIDE SEQUENCE [LARGE SCALE GENOMIC DNA]</scope>
</reference>
<sequence>MGGSVVFFVLDTPKKSSEKVRERISANIVAVCCCYVYLALDYVNKGFLK</sequence>
<gene>
    <name evidence="1" type="ORF">NBR_LOCUS18793</name>
</gene>
<protein>
    <submittedName>
        <fullName evidence="1 3">Uncharacterized protein</fullName>
    </submittedName>
</protein>
<evidence type="ECO:0000313" key="2">
    <source>
        <dbReference type="Proteomes" id="UP000271162"/>
    </source>
</evidence>